<comment type="similarity">
    <text evidence="2">Belongs to the dethiobiotin synthetase family.</text>
</comment>
<name>A0A931GWL2_9BACT</name>
<sequence>METIFITGIGTGVGKTIVSAIVAQALEADYWKPVQAGFDDGTDTQSVKRLIANDSSNIHPEVYSLRLAASPHIAARAENTIIDLNEIVAAHEKISAESANTTLVTEGAGGLMVPLNDDQFVADLVKRLQAKVILVSRNYLGSINHSLLTAAFCQQHRIDVLGWIFNDQYMDYEEEIVKWSGYKRLGSVPFTKVADKNFIADEAKKMRPSLLAAL</sequence>
<comment type="catalytic activity">
    <reaction evidence="2">
        <text>(7R,8S)-7,8-diammoniononanoate + CO2 + ATP = (4R,5S)-dethiobiotin + ADP + phosphate + 3 H(+)</text>
        <dbReference type="Rhea" id="RHEA:15805"/>
        <dbReference type="ChEBI" id="CHEBI:15378"/>
        <dbReference type="ChEBI" id="CHEBI:16526"/>
        <dbReference type="ChEBI" id="CHEBI:30616"/>
        <dbReference type="ChEBI" id="CHEBI:43474"/>
        <dbReference type="ChEBI" id="CHEBI:149469"/>
        <dbReference type="ChEBI" id="CHEBI:149473"/>
        <dbReference type="ChEBI" id="CHEBI:456216"/>
        <dbReference type="EC" id="6.3.3.3"/>
    </reaction>
</comment>
<proteinExistence type="inferred from homology"/>
<evidence type="ECO:0000313" key="4">
    <source>
        <dbReference type="Proteomes" id="UP000628448"/>
    </source>
</evidence>
<dbReference type="GO" id="GO:0005524">
    <property type="term" value="F:ATP binding"/>
    <property type="evidence" value="ECO:0007669"/>
    <property type="project" value="UniProtKB-UniRule"/>
</dbReference>
<comment type="cofactor">
    <cofactor evidence="2">
        <name>Mg(2+)</name>
        <dbReference type="ChEBI" id="CHEBI:18420"/>
    </cofactor>
</comment>
<dbReference type="Gene3D" id="3.40.50.300">
    <property type="entry name" value="P-loop containing nucleotide triphosphate hydrolases"/>
    <property type="match status" value="1"/>
</dbReference>
<dbReference type="RefSeq" id="WP_196990492.1">
    <property type="nucleotide sequence ID" value="NZ_JADWYR010000001.1"/>
</dbReference>
<comment type="function">
    <text evidence="2">Catalyzes a mechanistically unusual reaction, the ATP-dependent insertion of CO2 between the N7 and N8 nitrogen atoms of 7,8-diaminopelargonic acid (DAPA, also called 7,8-diammoniononanoate) to form a ureido ring.</text>
</comment>
<reference evidence="3" key="1">
    <citation type="submission" date="2020-11" db="EMBL/GenBank/DDBJ databases">
        <title>Bacterial whole genome sequence for Panacibacter sp. DH6.</title>
        <authorList>
            <person name="Le V."/>
            <person name="Ko S."/>
            <person name="Ahn C.-Y."/>
            <person name="Oh H.-M."/>
        </authorList>
    </citation>
    <scope>NUCLEOTIDE SEQUENCE</scope>
    <source>
        <strain evidence="3">DH6</strain>
    </source>
</reference>
<keyword evidence="2" id="KW-0067">ATP-binding</keyword>
<dbReference type="GO" id="GO:0004141">
    <property type="term" value="F:dethiobiotin synthase activity"/>
    <property type="evidence" value="ECO:0007669"/>
    <property type="project" value="UniProtKB-UniRule"/>
</dbReference>
<evidence type="ECO:0000256" key="2">
    <source>
        <dbReference type="HAMAP-Rule" id="MF_00336"/>
    </source>
</evidence>
<feature type="active site" evidence="2">
    <location>
        <position position="32"/>
    </location>
</feature>
<feature type="binding site" evidence="2">
    <location>
        <position position="16"/>
    </location>
    <ligand>
        <name>Mg(2+)</name>
        <dbReference type="ChEBI" id="CHEBI:18420"/>
    </ligand>
</feature>
<keyword evidence="1 2" id="KW-0093">Biotin biosynthesis</keyword>
<keyword evidence="2" id="KW-0547">Nucleotide-binding</keyword>
<protein>
    <recommendedName>
        <fullName evidence="2">ATP-dependent dethiobiotin synthetase BioD</fullName>
        <ecNumber evidence="2">6.3.3.3</ecNumber>
    </recommendedName>
    <alternativeName>
        <fullName evidence="2">DTB synthetase</fullName>
        <shortName evidence="2">DTBS</shortName>
    </alternativeName>
    <alternativeName>
        <fullName evidence="2">Dethiobiotin synthase</fullName>
    </alternativeName>
</protein>
<keyword evidence="4" id="KW-1185">Reference proteome</keyword>
<dbReference type="GO" id="GO:0009102">
    <property type="term" value="P:biotin biosynthetic process"/>
    <property type="evidence" value="ECO:0007669"/>
    <property type="project" value="UniProtKB-UniRule"/>
</dbReference>
<comment type="pathway">
    <text evidence="2">Cofactor biosynthesis; biotin biosynthesis; biotin from 7,8-diaminononanoate: step 1/2.</text>
</comment>
<dbReference type="CDD" id="cd03109">
    <property type="entry name" value="DTBS"/>
    <property type="match status" value="1"/>
</dbReference>
<feature type="binding site" evidence="2">
    <location>
        <begin position="189"/>
        <end position="191"/>
    </location>
    <ligand>
        <name>ATP</name>
        <dbReference type="ChEBI" id="CHEBI:30616"/>
    </ligand>
</feature>
<evidence type="ECO:0000313" key="3">
    <source>
        <dbReference type="EMBL" id="MBG9376483.1"/>
    </source>
</evidence>
<dbReference type="InterPro" id="IPR027417">
    <property type="entry name" value="P-loop_NTPase"/>
</dbReference>
<comment type="subunit">
    <text evidence="2">Homodimer.</text>
</comment>
<feature type="binding site" evidence="2">
    <location>
        <begin position="12"/>
        <end position="17"/>
    </location>
    <ligand>
        <name>ATP</name>
        <dbReference type="ChEBI" id="CHEBI:30616"/>
    </ligand>
</feature>
<keyword evidence="2" id="KW-0460">Magnesium</keyword>
<gene>
    <name evidence="2 3" type="primary">bioD</name>
    <name evidence="3" type="ORF">I5907_09580</name>
</gene>
<dbReference type="EC" id="6.3.3.3" evidence="2"/>
<dbReference type="Proteomes" id="UP000628448">
    <property type="component" value="Unassembled WGS sequence"/>
</dbReference>
<dbReference type="PANTHER" id="PTHR43210:SF5">
    <property type="entry name" value="DETHIOBIOTIN SYNTHETASE"/>
    <property type="match status" value="1"/>
</dbReference>
<dbReference type="AlphaFoldDB" id="A0A931GWL2"/>
<dbReference type="InterPro" id="IPR004472">
    <property type="entry name" value="DTB_synth_BioD"/>
</dbReference>
<evidence type="ECO:0000256" key="1">
    <source>
        <dbReference type="ARBA" id="ARBA00022756"/>
    </source>
</evidence>
<feature type="binding site" evidence="2">
    <location>
        <position position="43"/>
    </location>
    <ligand>
        <name>Mg(2+)</name>
        <dbReference type="ChEBI" id="CHEBI:18420"/>
    </ligand>
</feature>
<comment type="caution">
    <text evidence="3">The sequence shown here is derived from an EMBL/GenBank/DDBJ whole genome shotgun (WGS) entry which is preliminary data.</text>
</comment>
<dbReference type="GO" id="GO:0005829">
    <property type="term" value="C:cytosol"/>
    <property type="evidence" value="ECO:0007669"/>
    <property type="project" value="TreeGrafter"/>
</dbReference>
<feature type="binding site" evidence="2">
    <location>
        <position position="43"/>
    </location>
    <ligand>
        <name>ATP</name>
        <dbReference type="ChEBI" id="CHEBI:30616"/>
    </ligand>
</feature>
<dbReference type="PIRSF" id="PIRSF006755">
    <property type="entry name" value="DTB_synth"/>
    <property type="match status" value="1"/>
</dbReference>
<dbReference type="PANTHER" id="PTHR43210">
    <property type="entry name" value="DETHIOBIOTIN SYNTHETASE"/>
    <property type="match status" value="1"/>
</dbReference>
<feature type="binding site" evidence="2">
    <location>
        <position position="106"/>
    </location>
    <ligand>
        <name>Mg(2+)</name>
        <dbReference type="ChEBI" id="CHEBI:18420"/>
    </ligand>
</feature>
<dbReference type="Pfam" id="PF13500">
    <property type="entry name" value="AAA_26"/>
    <property type="match status" value="1"/>
</dbReference>
<comment type="caution">
    <text evidence="2">Lacks conserved residue(s) required for the propagation of feature annotation.</text>
</comment>
<keyword evidence="2" id="KW-0963">Cytoplasm</keyword>
<comment type="subcellular location">
    <subcellularLocation>
        <location evidence="2">Cytoplasm</location>
    </subcellularLocation>
</comment>
<dbReference type="HAMAP" id="MF_00336">
    <property type="entry name" value="BioD"/>
    <property type="match status" value="1"/>
</dbReference>
<feature type="binding site" evidence="2">
    <location>
        <begin position="166"/>
        <end position="167"/>
    </location>
    <ligand>
        <name>ATP</name>
        <dbReference type="ChEBI" id="CHEBI:30616"/>
    </ligand>
</feature>
<keyword evidence="2 3" id="KW-0436">Ligase</keyword>
<keyword evidence="2" id="KW-0479">Metal-binding</keyword>
<feature type="binding site" evidence="2">
    <location>
        <begin position="106"/>
        <end position="109"/>
    </location>
    <ligand>
        <name>ATP</name>
        <dbReference type="ChEBI" id="CHEBI:30616"/>
    </ligand>
</feature>
<dbReference type="SUPFAM" id="SSF52540">
    <property type="entry name" value="P-loop containing nucleoside triphosphate hydrolases"/>
    <property type="match status" value="1"/>
</dbReference>
<dbReference type="NCBIfam" id="TIGR00347">
    <property type="entry name" value="bioD"/>
    <property type="match status" value="1"/>
</dbReference>
<dbReference type="EMBL" id="JADWYR010000001">
    <property type="protein sequence ID" value="MBG9376483.1"/>
    <property type="molecule type" value="Genomic_DNA"/>
</dbReference>
<dbReference type="GO" id="GO:0000287">
    <property type="term" value="F:magnesium ion binding"/>
    <property type="evidence" value="ECO:0007669"/>
    <property type="project" value="UniProtKB-UniRule"/>
</dbReference>
<organism evidence="3 4">
    <name type="scientific">Panacibacter microcysteis</name>
    <dbReference type="NCBI Taxonomy" id="2793269"/>
    <lineage>
        <taxon>Bacteria</taxon>
        <taxon>Pseudomonadati</taxon>
        <taxon>Bacteroidota</taxon>
        <taxon>Chitinophagia</taxon>
        <taxon>Chitinophagales</taxon>
        <taxon>Chitinophagaceae</taxon>
        <taxon>Panacibacter</taxon>
    </lineage>
</organism>
<accession>A0A931GWL2</accession>